<evidence type="ECO:0000313" key="2">
    <source>
        <dbReference type="EMBL" id="CAL1545431.1"/>
    </source>
</evidence>
<feature type="compositionally biased region" description="Basic and acidic residues" evidence="1">
    <location>
        <begin position="23"/>
        <end position="84"/>
    </location>
</feature>
<evidence type="ECO:0000256" key="1">
    <source>
        <dbReference type="SAM" id="MobiDB-lite"/>
    </source>
</evidence>
<proteinExistence type="predicted"/>
<comment type="caution">
    <text evidence="2">The sequence shown here is derived from an EMBL/GenBank/DDBJ whole genome shotgun (WGS) entry which is preliminary data.</text>
</comment>
<feature type="region of interest" description="Disordered" evidence="1">
    <location>
        <begin position="23"/>
        <end position="137"/>
    </location>
</feature>
<reference evidence="2 3" key="1">
    <citation type="submission" date="2024-04" db="EMBL/GenBank/DDBJ databases">
        <authorList>
            <consortium name="Genoscope - CEA"/>
            <person name="William W."/>
        </authorList>
    </citation>
    <scope>NUCLEOTIDE SEQUENCE [LARGE SCALE GENOMIC DNA]</scope>
</reference>
<name>A0AAV2IEX2_LYMST</name>
<dbReference type="EMBL" id="CAXITT010000708">
    <property type="protein sequence ID" value="CAL1545431.1"/>
    <property type="molecule type" value="Genomic_DNA"/>
</dbReference>
<evidence type="ECO:0000313" key="3">
    <source>
        <dbReference type="Proteomes" id="UP001497497"/>
    </source>
</evidence>
<dbReference type="AlphaFoldDB" id="A0AAV2IEX2"/>
<feature type="non-terminal residue" evidence="2">
    <location>
        <position position="137"/>
    </location>
</feature>
<organism evidence="2 3">
    <name type="scientific">Lymnaea stagnalis</name>
    <name type="common">Great pond snail</name>
    <name type="synonym">Helix stagnalis</name>
    <dbReference type="NCBI Taxonomy" id="6523"/>
    <lineage>
        <taxon>Eukaryota</taxon>
        <taxon>Metazoa</taxon>
        <taxon>Spiralia</taxon>
        <taxon>Lophotrochozoa</taxon>
        <taxon>Mollusca</taxon>
        <taxon>Gastropoda</taxon>
        <taxon>Heterobranchia</taxon>
        <taxon>Euthyneura</taxon>
        <taxon>Panpulmonata</taxon>
        <taxon>Hygrophila</taxon>
        <taxon>Lymnaeoidea</taxon>
        <taxon>Lymnaeidae</taxon>
        <taxon>Lymnaea</taxon>
    </lineage>
</organism>
<gene>
    <name evidence="2" type="ORF">GSLYS_00018914001</name>
</gene>
<protein>
    <submittedName>
        <fullName evidence="2">Uncharacterized protein</fullName>
    </submittedName>
</protein>
<feature type="non-terminal residue" evidence="2">
    <location>
        <position position="1"/>
    </location>
</feature>
<sequence length="137" mass="15724">RIGTSVKEACSLDIRTRNLRKDDCHVEKSEPHSGKHVDTDKEQEGSSEVEVKCFESRQVRASTRRREQLKGDDRSHARSVDRSKVKSVKRSGSSKPLKDENLDKEGFEKEEVVKIGNENRSRTEKRNNSAVQKEMKD</sequence>
<feature type="compositionally biased region" description="Basic and acidic residues" evidence="1">
    <location>
        <begin position="96"/>
        <end position="137"/>
    </location>
</feature>
<dbReference type="Proteomes" id="UP001497497">
    <property type="component" value="Unassembled WGS sequence"/>
</dbReference>
<accession>A0AAV2IEX2</accession>
<keyword evidence="3" id="KW-1185">Reference proteome</keyword>